<dbReference type="EMBL" id="GBXM01083852">
    <property type="protein sequence ID" value="JAH24725.1"/>
    <property type="molecule type" value="Transcribed_RNA"/>
</dbReference>
<dbReference type="AlphaFoldDB" id="A0A0E9R8D2"/>
<evidence type="ECO:0000313" key="1">
    <source>
        <dbReference type="EMBL" id="JAH24725.1"/>
    </source>
</evidence>
<reference evidence="1" key="2">
    <citation type="journal article" date="2015" name="Fish Shellfish Immunol.">
        <title>Early steps in the European eel (Anguilla anguilla)-Vibrio vulnificus interaction in the gills: Role of the RtxA13 toxin.</title>
        <authorList>
            <person name="Callol A."/>
            <person name="Pajuelo D."/>
            <person name="Ebbesson L."/>
            <person name="Teles M."/>
            <person name="MacKenzie S."/>
            <person name="Amaro C."/>
        </authorList>
    </citation>
    <scope>NUCLEOTIDE SEQUENCE</scope>
</reference>
<protein>
    <submittedName>
        <fullName evidence="1">Uncharacterized protein</fullName>
    </submittedName>
</protein>
<proteinExistence type="predicted"/>
<organism evidence="1">
    <name type="scientific">Anguilla anguilla</name>
    <name type="common">European freshwater eel</name>
    <name type="synonym">Muraena anguilla</name>
    <dbReference type="NCBI Taxonomy" id="7936"/>
    <lineage>
        <taxon>Eukaryota</taxon>
        <taxon>Metazoa</taxon>
        <taxon>Chordata</taxon>
        <taxon>Craniata</taxon>
        <taxon>Vertebrata</taxon>
        <taxon>Euteleostomi</taxon>
        <taxon>Actinopterygii</taxon>
        <taxon>Neopterygii</taxon>
        <taxon>Teleostei</taxon>
        <taxon>Anguilliformes</taxon>
        <taxon>Anguillidae</taxon>
        <taxon>Anguilla</taxon>
    </lineage>
</organism>
<accession>A0A0E9R8D2</accession>
<reference evidence="1" key="1">
    <citation type="submission" date="2014-11" db="EMBL/GenBank/DDBJ databases">
        <authorList>
            <person name="Amaro Gonzalez C."/>
        </authorList>
    </citation>
    <scope>NUCLEOTIDE SEQUENCE</scope>
</reference>
<name>A0A0E9R8D2_ANGAN</name>
<sequence length="22" mass="2584">MFSFLPLTVTFAYISQSKRFSI</sequence>